<proteinExistence type="predicted"/>
<sequence length="97" mass="9455">MYKCAALLALLVACVAAAPAPGYLTSGAIAAAPIAYSAHPAPIVHAAAPIAYSAHPASLAYAAHAAPIAYAAHAAPLAYAAHAAPLAYAAPAVSYIH</sequence>
<evidence type="ECO:0000313" key="3">
    <source>
        <dbReference type="RefSeq" id="XP_024874634.1"/>
    </source>
</evidence>
<protein>
    <submittedName>
        <fullName evidence="3">Pupal cuticle protein C1B-like</fullName>
    </submittedName>
</protein>
<reference evidence="3" key="1">
    <citation type="submission" date="2025-08" db="UniProtKB">
        <authorList>
            <consortium name="RefSeq"/>
        </authorList>
    </citation>
    <scope>IDENTIFICATION</scope>
    <source>
        <tissue evidence="3">Whole body</tissue>
    </source>
</reference>
<organism evidence="2 3">
    <name type="scientific">Temnothorax curvispinosus</name>
    <dbReference type="NCBI Taxonomy" id="300111"/>
    <lineage>
        <taxon>Eukaryota</taxon>
        <taxon>Metazoa</taxon>
        <taxon>Ecdysozoa</taxon>
        <taxon>Arthropoda</taxon>
        <taxon>Hexapoda</taxon>
        <taxon>Insecta</taxon>
        <taxon>Pterygota</taxon>
        <taxon>Neoptera</taxon>
        <taxon>Endopterygota</taxon>
        <taxon>Hymenoptera</taxon>
        <taxon>Apocrita</taxon>
        <taxon>Aculeata</taxon>
        <taxon>Formicoidea</taxon>
        <taxon>Formicidae</taxon>
        <taxon>Myrmicinae</taxon>
        <taxon>Temnothorax</taxon>
    </lineage>
</organism>
<evidence type="ECO:0000256" key="1">
    <source>
        <dbReference type="SAM" id="SignalP"/>
    </source>
</evidence>
<feature type="chain" id="PRO_5027055232" evidence="1">
    <location>
        <begin position="18"/>
        <end position="97"/>
    </location>
</feature>
<dbReference type="Proteomes" id="UP000504618">
    <property type="component" value="Unplaced"/>
</dbReference>
<evidence type="ECO:0000313" key="2">
    <source>
        <dbReference type="Proteomes" id="UP000504618"/>
    </source>
</evidence>
<dbReference type="RefSeq" id="XP_024874634.1">
    <property type="nucleotide sequence ID" value="XM_025018866.1"/>
</dbReference>
<gene>
    <name evidence="3" type="primary">LOC112456372</name>
</gene>
<accession>A0A6J1PXP8</accession>
<name>A0A6J1PXP8_9HYME</name>
<keyword evidence="1" id="KW-0732">Signal</keyword>
<feature type="signal peptide" evidence="1">
    <location>
        <begin position="1"/>
        <end position="17"/>
    </location>
</feature>
<dbReference type="GeneID" id="112456372"/>
<dbReference type="AlphaFoldDB" id="A0A6J1PXP8"/>
<keyword evidence="2" id="KW-1185">Reference proteome</keyword>